<reference evidence="1" key="1">
    <citation type="submission" date="2018-09" db="EMBL/GenBank/DDBJ databases">
        <title>A genomic encyclopedia of anaerobic methanotrophic archaea.</title>
        <authorList>
            <person name="Skennerton C.T."/>
            <person name="Chadwick G.L."/>
            <person name="Laso-Perez R."/>
            <person name="Leu A.O."/>
            <person name="Speth D.R."/>
            <person name="Yu H."/>
            <person name="Morgan-Lang C."/>
            <person name="Hatzenpichler R."/>
            <person name="Goudeau D."/>
            <person name="Malmstrom R."/>
            <person name="Woyke T."/>
            <person name="Hallam S."/>
            <person name="Tyson G.W."/>
            <person name="Wegener G."/>
            <person name="Boetius A."/>
            <person name="Orphan V.J."/>
        </authorList>
    </citation>
    <scope>NUCLEOTIDE SEQUENCE</scope>
    <source>
        <strain evidence="1">CONS3730D10UFb2</strain>
    </source>
</reference>
<name>A0AC61S9F9_9EURY</name>
<sequence>MINKSTIGTIELKAMASSLPSYTKLGMASLLPHNKLEYKNDCILVDKINSKETEKRGDILSNRVSDSNVFKFDKLKALKRDDARNETKKRVIYIYHNKIDDTGDHKSSEHNVFNAAESTIQDINKMIKLLGRSLNVSKIIVTSDHGFIYKREHLENVDKLGTQDFDKSKIIETDKRFIISEQDMTLLNIHKFNMATTIDSDKQMHVYVPYADLRFKLPGGGMNYVHGGASLQEIVIPVLVYNQNKYESDLDRKGIEHGKVEVTVLDSHKKITNSTFKVKLLQTTKVTDKREPLNFKLALYDTDGQKVSDEKLVIADSTSDEPEERIQEVILTISSDIKNKTYNLIGIDDNPKALQKEIFEIPVVVDILITDDF</sequence>
<gene>
    <name evidence="1" type="primary">pglZ</name>
    <name evidence="1" type="ORF">C5S46_06145</name>
</gene>
<proteinExistence type="predicted"/>
<dbReference type="Proteomes" id="UP000315423">
    <property type="component" value="Unassembled WGS sequence"/>
</dbReference>
<dbReference type="EMBL" id="QYBA01000206">
    <property type="protein sequence ID" value="TKY91377.1"/>
    <property type="molecule type" value="Genomic_DNA"/>
</dbReference>
<organism evidence="1 2">
    <name type="scientific">Candidatus Methanomarinus sp</name>
    <dbReference type="NCBI Taxonomy" id="3386244"/>
    <lineage>
        <taxon>Archaea</taxon>
        <taxon>Methanobacteriati</taxon>
        <taxon>Methanobacteriota</taxon>
        <taxon>Stenosarchaea group</taxon>
        <taxon>Methanomicrobia</taxon>
        <taxon>Methanosarcinales</taxon>
        <taxon>ANME-2 cluster</taxon>
        <taxon>Candidatus Methanocomedenaceae</taxon>
        <taxon>Candidatus Methanomarinus</taxon>
    </lineage>
</organism>
<accession>A0AC61S9F9</accession>
<evidence type="ECO:0000313" key="2">
    <source>
        <dbReference type="Proteomes" id="UP000315423"/>
    </source>
</evidence>
<comment type="caution">
    <text evidence="1">The sequence shown here is derived from an EMBL/GenBank/DDBJ whole genome shotgun (WGS) entry which is preliminary data.</text>
</comment>
<evidence type="ECO:0000313" key="1">
    <source>
        <dbReference type="EMBL" id="TKY91377.1"/>
    </source>
</evidence>
<protein>
    <submittedName>
        <fullName evidence="1">BREX-1 system phosphatase PglZ type A</fullName>
    </submittedName>
</protein>